<dbReference type="AlphaFoldDB" id="A0A923IUT1"/>
<dbReference type="PANTHER" id="PTHR47572:SF4">
    <property type="entry name" value="LACTONASE DRP35"/>
    <property type="match status" value="1"/>
</dbReference>
<name>A0A923IUT1_9SPHI</name>
<comment type="caution">
    <text evidence="4">The sequence shown here is derived from an EMBL/GenBank/DDBJ whole genome shotgun (WGS) entry which is preliminary data.</text>
</comment>
<dbReference type="InterPro" id="IPR051262">
    <property type="entry name" value="SMP-30/CGR1_Lactonase"/>
</dbReference>
<keyword evidence="5" id="KW-1185">Reference proteome</keyword>
<organism evidence="4 5">
    <name type="scientific">Pedobacter planticolens</name>
    <dbReference type="NCBI Taxonomy" id="2679964"/>
    <lineage>
        <taxon>Bacteria</taxon>
        <taxon>Pseudomonadati</taxon>
        <taxon>Bacteroidota</taxon>
        <taxon>Sphingobacteriia</taxon>
        <taxon>Sphingobacteriales</taxon>
        <taxon>Sphingobacteriaceae</taxon>
        <taxon>Pedobacter</taxon>
    </lineage>
</organism>
<feature type="signal peptide" evidence="2">
    <location>
        <begin position="1"/>
        <end position="25"/>
    </location>
</feature>
<evidence type="ECO:0000256" key="1">
    <source>
        <dbReference type="ARBA" id="ARBA00022801"/>
    </source>
</evidence>
<keyword evidence="1" id="KW-0378">Hydrolase</keyword>
<evidence type="ECO:0000313" key="4">
    <source>
        <dbReference type="EMBL" id="MBB2145108.1"/>
    </source>
</evidence>
<dbReference type="InterPro" id="IPR013658">
    <property type="entry name" value="SGL"/>
</dbReference>
<evidence type="ECO:0000256" key="2">
    <source>
        <dbReference type="SAM" id="SignalP"/>
    </source>
</evidence>
<feature type="domain" description="SMP-30/Gluconolactonase/LRE-like region" evidence="3">
    <location>
        <begin position="47"/>
        <end position="287"/>
    </location>
</feature>
<protein>
    <submittedName>
        <fullName evidence="4">SMP-30/gluconolactonase/LRE family protein</fullName>
    </submittedName>
</protein>
<dbReference type="Gene3D" id="2.120.10.30">
    <property type="entry name" value="TolB, C-terminal domain"/>
    <property type="match status" value="1"/>
</dbReference>
<dbReference type="EMBL" id="WNXD01000001">
    <property type="protein sequence ID" value="MBB2145108.1"/>
    <property type="molecule type" value="Genomic_DNA"/>
</dbReference>
<feature type="chain" id="PRO_5037019130" evidence="2">
    <location>
        <begin position="26"/>
        <end position="302"/>
    </location>
</feature>
<evidence type="ECO:0000313" key="5">
    <source>
        <dbReference type="Proteomes" id="UP000601055"/>
    </source>
</evidence>
<dbReference type="PANTHER" id="PTHR47572">
    <property type="entry name" value="LIPOPROTEIN-RELATED"/>
    <property type="match status" value="1"/>
</dbReference>
<keyword evidence="2" id="KW-0732">Signal</keyword>
<evidence type="ECO:0000259" key="3">
    <source>
        <dbReference type="Pfam" id="PF08450"/>
    </source>
</evidence>
<dbReference type="Pfam" id="PF08450">
    <property type="entry name" value="SGL"/>
    <property type="match status" value="1"/>
</dbReference>
<proteinExistence type="predicted"/>
<dbReference type="GO" id="GO:0016787">
    <property type="term" value="F:hydrolase activity"/>
    <property type="evidence" value="ECO:0007669"/>
    <property type="project" value="UniProtKB-KW"/>
</dbReference>
<dbReference type="RefSeq" id="WP_182921768.1">
    <property type="nucleotide sequence ID" value="NZ_WNXD01000001.1"/>
</dbReference>
<dbReference type="InterPro" id="IPR011042">
    <property type="entry name" value="6-blade_b-propeller_TolB-like"/>
</dbReference>
<sequence>MERIKFSLAIKIFIVCFLSSLAVKAQSGNKTLFNQDSLKLISSQFKFTEGASVDKKGNVFFTDQPNNTIWKYSVDNKLTLFTDKASRANGTYFDKKGNLLACADENFQILSFDKNANPTLIYQNPKESNLNGPNDLWIDKKGGIYFTDPYYQRNYWARKAPEIVGEKVYYLPKRDKQVTVVDDSLQRPNGIVGTADGKTLYVADAKGSKTYQYDIQPDGSLKNRVLLINQGSDGMTLDEQGNIYLTGNGVTVFNKAGKQIAYINVSITRTSNICFAGKKKNILFITAGNSIYTLPMQVKGVE</sequence>
<accession>A0A923IUT1</accession>
<gene>
    <name evidence="4" type="ORF">GM921_06420</name>
</gene>
<reference evidence="4" key="1">
    <citation type="submission" date="2019-11" db="EMBL/GenBank/DDBJ databases">
        <title>Description of Pedobacter sp. LMG 31464T.</title>
        <authorList>
            <person name="Carlier A."/>
            <person name="Qi S."/>
            <person name="Vandamme P."/>
        </authorList>
    </citation>
    <scope>NUCLEOTIDE SEQUENCE</scope>
    <source>
        <strain evidence="4">LMG 31464</strain>
    </source>
</reference>
<dbReference type="SUPFAM" id="SSF63829">
    <property type="entry name" value="Calcium-dependent phosphotriesterase"/>
    <property type="match status" value="1"/>
</dbReference>
<dbReference type="Proteomes" id="UP000601055">
    <property type="component" value="Unassembled WGS sequence"/>
</dbReference>